<keyword evidence="2" id="KW-1185">Reference proteome</keyword>
<gene>
    <name evidence="1" type="ORF">E5357_04630</name>
</gene>
<proteinExistence type="predicted"/>
<protein>
    <submittedName>
        <fullName evidence="1">Uncharacterized protein</fullName>
    </submittedName>
</protein>
<comment type="caution">
    <text evidence="1">The sequence shown here is derived from an EMBL/GenBank/DDBJ whole genome shotgun (WGS) entry which is preliminary data.</text>
</comment>
<dbReference type="EMBL" id="SRZB01000005">
    <property type="protein sequence ID" value="TGX99769.1"/>
    <property type="molecule type" value="Genomic_DNA"/>
</dbReference>
<reference evidence="1" key="1">
    <citation type="submission" date="2019-04" db="EMBL/GenBank/DDBJ databases">
        <title>Microbes associate with the intestines of laboratory mice.</title>
        <authorList>
            <person name="Navarre W."/>
            <person name="Wong E."/>
            <person name="Huang K."/>
            <person name="Tropini C."/>
            <person name="Ng K."/>
            <person name="Yu B."/>
        </authorList>
    </citation>
    <scope>NUCLEOTIDE SEQUENCE</scope>
    <source>
        <strain evidence="1">NM72_1-8</strain>
    </source>
</reference>
<sequence length="323" mass="36604">MNKKKNFMKVIIIIFAFACSLGMINPLQIEAKKPKLNKTSIALQKGKSTILKVSGASKRTKKYTWKVKGKAVKIISKRKNSVKIKAVKIGKSVIRIKINGRTLKCTVKVRSSKKMTGNTPPVVTPEKPVRPKPGQDIQQPETKPEVIQPGDSRETEPGEDEENVTFQYKRCVGDNNVYFYDGFTIFYPNFLSSIFSNGESCLWLKSLSFAEKALLIEEINKSDNSNELKENMLAIVETPNILIENARVKNELEERIGEEESSHGLELLYAGNPTNNGMFEAEYKAGWYTIPKSEYEKIMDEHGEFKGTESEFLELMEKINIHK</sequence>
<accession>A0AC61R2K5</accession>
<evidence type="ECO:0000313" key="1">
    <source>
        <dbReference type="EMBL" id="TGX99769.1"/>
    </source>
</evidence>
<name>A0AC61R2K5_9FIRM</name>
<dbReference type="Proteomes" id="UP000307720">
    <property type="component" value="Unassembled WGS sequence"/>
</dbReference>
<organism evidence="1 2">
    <name type="scientific">Hominisplanchenecus murintestinalis</name>
    <dbReference type="NCBI Taxonomy" id="2941517"/>
    <lineage>
        <taxon>Bacteria</taxon>
        <taxon>Bacillati</taxon>
        <taxon>Bacillota</taxon>
        <taxon>Clostridia</taxon>
        <taxon>Lachnospirales</taxon>
        <taxon>Lachnospiraceae</taxon>
        <taxon>Hominisplanchenecus</taxon>
    </lineage>
</organism>
<evidence type="ECO:0000313" key="2">
    <source>
        <dbReference type="Proteomes" id="UP000307720"/>
    </source>
</evidence>